<proteinExistence type="predicted"/>
<reference evidence="1 2" key="1">
    <citation type="journal article" date="2016" name="Genome Announc.">
        <title>Complete Genome and Plasmid Sequences for Rhodococcus fascians D188 and Draft Sequences for Rhodococcus Isolates PBTS 1 and PBTS 2.</title>
        <authorList>
            <person name="Stamler R.A."/>
            <person name="Vereecke D."/>
            <person name="Zhang Y."/>
            <person name="Schilkey F."/>
            <person name="Devitt N."/>
            <person name="Randall J.J."/>
        </authorList>
    </citation>
    <scope>NUCLEOTIDE SEQUENCE [LARGE SCALE GENOMIC DNA]</scope>
    <source>
        <strain evidence="1 2">PBTS2</strain>
    </source>
</reference>
<dbReference type="PATRIC" id="fig|1653479.3.peg.2101"/>
<dbReference type="KEGG" id="rhs:A3Q41_02079"/>
<dbReference type="OrthoDB" id="4466880at2"/>
<dbReference type="RefSeq" id="WP_063216530.1">
    <property type="nucleotide sequence ID" value="NZ_CP015220.1"/>
</dbReference>
<dbReference type="EMBL" id="CP015220">
    <property type="protein sequence ID" value="AMY23381.1"/>
    <property type="molecule type" value="Genomic_DNA"/>
</dbReference>
<sequence>MAVIGGGIATGQLPVNLALSGQPFIGTVSAVGAREITVYPRAVSTSAGELPSIAVKLDHAELSDVCLSTSAHGLPFLGDVTLFARVPGTGTATADGVVLDASSVGGSVSVADVRLGLDASALGEVTGSATSAVAVGQSSAGQTRVQIITLTATGASLENLAVSVEAGDQSC</sequence>
<dbReference type="Proteomes" id="UP000076038">
    <property type="component" value="Chromosome"/>
</dbReference>
<dbReference type="AlphaFoldDB" id="A0A143QKC8"/>
<accession>A0A143QKC8</accession>
<dbReference type="Pfam" id="PF19741">
    <property type="entry name" value="DUF6230"/>
    <property type="match status" value="1"/>
</dbReference>
<reference evidence="2" key="2">
    <citation type="submission" date="2016-04" db="EMBL/GenBank/DDBJ databases">
        <title>Complete Genome and Plasmid Sequences for Rhodococcus fascians D188 and Draft Sequences for Rhodococcus spp. Isolates PBTS 1 and PBTS 2.</title>
        <authorList>
            <person name="Stamer R."/>
            <person name="Vereecke D."/>
            <person name="Zhang Y."/>
            <person name="Schilkey F."/>
            <person name="Devitt N."/>
            <person name="Randall J."/>
        </authorList>
    </citation>
    <scope>NUCLEOTIDE SEQUENCE [LARGE SCALE GENOMIC DNA]</scope>
    <source>
        <strain evidence="2">PBTS2</strain>
    </source>
</reference>
<protein>
    <recommendedName>
        <fullName evidence="3">Cholesterol esterase</fullName>
    </recommendedName>
</protein>
<evidence type="ECO:0000313" key="1">
    <source>
        <dbReference type="EMBL" id="AMY23381.1"/>
    </source>
</evidence>
<evidence type="ECO:0008006" key="3">
    <source>
        <dbReference type="Google" id="ProtNLM"/>
    </source>
</evidence>
<name>A0A143QKC8_RHOFA</name>
<dbReference type="InterPro" id="IPR046198">
    <property type="entry name" value="DUF6230"/>
</dbReference>
<evidence type="ECO:0000313" key="2">
    <source>
        <dbReference type="Proteomes" id="UP000076038"/>
    </source>
</evidence>
<keyword evidence="2" id="KW-1185">Reference proteome</keyword>
<organism evidence="1 2">
    <name type="scientific">Rhodococcoides fascians</name>
    <name type="common">Rhodococcus fascians</name>
    <dbReference type="NCBI Taxonomy" id="1828"/>
    <lineage>
        <taxon>Bacteria</taxon>
        <taxon>Bacillati</taxon>
        <taxon>Actinomycetota</taxon>
        <taxon>Actinomycetes</taxon>
        <taxon>Mycobacteriales</taxon>
        <taxon>Nocardiaceae</taxon>
        <taxon>Rhodococcoides</taxon>
    </lineage>
</organism>
<gene>
    <name evidence="1" type="ORF">A3Q41_02079</name>
</gene>